<organism evidence="1">
    <name type="scientific">Siphoviridae sp. ctXU818</name>
    <dbReference type="NCBI Taxonomy" id="2826369"/>
    <lineage>
        <taxon>Viruses</taxon>
        <taxon>Duplodnaviria</taxon>
        <taxon>Heunggongvirae</taxon>
        <taxon>Uroviricota</taxon>
        <taxon>Caudoviricetes</taxon>
    </lineage>
</organism>
<proteinExistence type="predicted"/>
<accession>A0A8S5NP54</accession>
<name>A0A8S5NP54_9CAUD</name>
<dbReference type="EMBL" id="BK015210">
    <property type="protein sequence ID" value="DAD96151.1"/>
    <property type="molecule type" value="Genomic_DNA"/>
</dbReference>
<sequence>MDAVEYLKTLSRMCNCECCNCEFKKKLSGFESCTVWRKTHPDEAVAIVEKWAAEHPIKTRQSEFLKLFPYARVKKANGLPVVSPCDLDVKLAGKCEGIPCQECWKKFWLAEVENAETK</sequence>
<protein>
    <submittedName>
        <fullName evidence="1">Uncharacterized protein</fullName>
    </submittedName>
</protein>
<evidence type="ECO:0000313" key="1">
    <source>
        <dbReference type="EMBL" id="DAD96151.1"/>
    </source>
</evidence>
<reference evidence="1" key="1">
    <citation type="journal article" date="2021" name="Proc. Natl. Acad. Sci. U.S.A.">
        <title>A Catalog of Tens of Thousands of Viruses from Human Metagenomes Reveals Hidden Associations with Chronic Diseases.</title>
        <authorList>
            <person name="Tisza M.J."/>
            <person name="Buck C.B."/>
        </authorList>
    </citation>
    <scope>NUCLEOTIDE SEQUENCE</scope>
    <source>
        <strain evidence="1">CtXU818</strain>
    </source>
</reference>